<dbReference type="EMBL" id="JBJHQE010000077">
    <property type="protein sequence ID" value="MFK9084288.1"/>
    <property type="molecule type" value="Genomic_DNA"/>
</dbReference>
<accession>A0ACC7N2M8</accession>
<organism evidence="1 2">
    <name type="scientific">Pseudomonas neuropathica</name>
    <dbReference type="NCBI Taxonomy" id="2730425"/>
    <lineage>
        <taxon>Bacteria</taxon>
        <taxon>Pseudomonadati</taxon>
        <taxon>Pseudomonadota</taxon>
        <taxon>Gammaproteobacteria</taxon>
        <taxon>Pseudomonadales</taxon>
        <taxon>Pseudomonadaceae</taxon>
        <taxon>Pseudomonas</taxon>
    </lineage>
</organism>
<evidence type="ECO:0000313" key="2">
    <source>
        <dbReference type="Proteomes" id="UP001622950"/>
    </source>
</evidence>
<name>A0ACC7N2M8_9PSED</name>
<evidence type="ECO:0000313" key="1">
    <source>
        <dbReference type="EMBL" id="MFK9084288.1"/>
    </source>
</evidence>
<proteinExistence type="predicted"/>
<reference evidence="1" key="1">
    <citation type="submission" date="2024-11" db="EMBL/GenBank/DDBJ databases">
        <authorList>
            <person name="Lucas J.A."/>
        </authorList>
    </citation>
    <scope>NUCLEOTIDE SEQUENCE</scope>
    <source>
        <strain evidence="1">Z 8.8</strain>
    </source>
</reference>
<comment type="caution">
    <text evidence="1">The sequence shown here is derived from an EMBL/GenBank/DDBJ whole genome shotgun (WGS) entry which is preliminary data.</text>
</comment>
<sequence>MRNGVFEILALGDRFSAAYKSIESTISEFGTITFREEGSFQKADEAITFVRNSSFDMVIMPNPYGNERRRWIYTHLKTLGFPVLVFDRGALPGSWFFDLGFNADSATYHPLTWDKPLTEEENEAVNIYIEEAKTHAPLENQAPAIGGSQLKEDLGLTGKKVLFVPFQRPSDTTIKFFSGQVASFDNFVKLVSKTKNLLQQYSDEWVIVAKKHPLEQNRPSADVMYVDDDTHIHDLIEMSEAVLLVNSGVGVISALFNKPVLHAGHAFYSHPNINHSVNTAEDIAYWLHSGFKPCENTRNRFIHHLVNNVYSFGKFETELVQQKDGSYRNITRKIHFDKVNVPQELKKKRTYSL</sequence>
<dbReference type="Proteomes" id="UP001622950">
    <property type="component" value="Unassembled WGS sequence"/>
</dbReference>
<keyword evidence="2" id="KW-1185">Reference proteome</keyword>
<gene>
    <name evidence="1" type="ORF">ACJEBM_26900</name>
</gene>
<protein>
    <submittedName>
        <fullName evidence="1">Uncharacterized protein</fullName>
    </submittedName>
</protein>